<keyword evidence="2" id="KW-1185">Reference proteome</keyword>
<dbReference type="EMBL" id="BPLR01015326">
    <property type="protein sequence ID" value="GIY75338.1"/>
    <property type="molecule type" value="Genomic_DNA"/>
</dbReference>
<organism evidence="1 2">
    <name type="scientific">Caerostris extrusa</name>
    <name type="common">Bark spider</name>
    <name type="synonym">Caerostris bankana</name>
    <dbReference type="NCBI Taxonomy" id="172846"/>
    <lineage>
        <taxon>Eukaryota</taxon>
        <taxon>Metazoa</taxon>
        <taxon>Ecdysozoa</taxon>
        <taxon>Arthropoda</taxon>
        <taxon>Chelicerata</taxon>
        <taxon>Arachnida</taxon>
        <taxon>Araneae</taxon>
        <taxon>Araneomorphae</taxon>
        <taxon>Entelegynae</taxon>
        <taxon>Araneoidea</taxon>
        <taxon>Araneidae</taxon>
        <taxon>Caerostris</taxon>
    </lineage>
</organism>
<sequence length="81" mass="8889">MIGCSSIWGVGGWKDHILDQPGFRSNRGTTEQELSVMPEFQVSVYADGLVMWSAGSNIKNLEMALNKALIGLPNSQMIMKC</sequence>
<comment type="caution">
    <text evidence="1">The sequence shown here is derived from an EMBL/GenBank/DDBJ whole genome shotgun (WGS) entry which is preliminary data.</text>
</comment>
<name>A0AAV4VYX2_CAEEX</name>
<proteinExistence type="predicted"/>
<gene>
    <name evidence="1" type="ORF">CEXT_735651</name>
</gene>
<evidence type="ECO:0000313" key="2">
    <source>
        <dbReference type="Proteomes" id="UP001054945"/>
    </source>
</evidence>
<dbReference type="Proteomes" id="UP001054945">
    <property type="component" value="Unassembled WGS sequence"/>
</dbReference>
<evidence type="ECO:0000313" key="1">
    <source>
        <dbReference type="EMBL" id="GIY75338.1"/>
    </source>
</evidence>
<protein>
    <submittedName>
        <fullName evidence="1">Uncharacterized protein</fullName>
    </submittedName>
</protein>
<accession>A0AAV4VYX2</accession>
<dbReference type="AlphaFoldDB" id="A0AAV4VYX2"/>
<reference evidence="1 2" key="1">
    <citation type="submission" date="2021-06" db="EMBL/GenBank/DDBJ databases">
        <title>Caerostris extrusa draft genome.</title>
        <authorList>
            <person name="Kono N."/>
            <person name="Arakawa K."/>
        </authorList>
    </citation>
    <scope>NUCLEOTIDE SEQUENCE [LARGE SCALE GENOMIC DNA]</scope>
</reference>